<dbReference type="EMBL" id="BAAAMY010000002">
    <property type="protein sequence ID" value="GAA1909300.1"/>
    <property type="molecule type" value="Genomic_DNA"/>
</dbReference>
<evidence type="ECO:0000313" key="2">
    <source>
        <dbReference type="Proteomes" id="UP001501612"/>
    </source>
</evidence>
<accession>A0ABN2P0T2</accession>
<organism evidence="1 2">
    <name type="scientific">Nocardioides lentus</name>
    <dbReference type="NCBI Taxonomy" id="338077"/>
    <lineage>
        <taxon>Bacteria</taxon>
        <taxon>Bacillati</taxon>
        <taxon>Actinomycetota</taxon>
        <taxon>Actinomycetes</taxon>
        <taxon>Propionibacteriales</taxon>
        <taxon>Nocardioidaceae</taxon>
        <taxon>Nocardioides</taxon>
    </lineage>
</organism>
<keyword evidence="2" id="KW-1185">Reference proteome</keyword>
<name>A0ABN2P0T2_9ACTN</name>
<dbReference type="Proteomes" id="UP001501612">
    <property type="component" value="Unassembled WGS sequence"/>
</dbReference>
<reference evidence="1 2" key="1">
    <citation type="journal article" date="2019" name="Int. J. Syst. Evol. Microbiol.">
        <title>The Global Catalogue of Microorganisms (GCM) 10K type strain sequencing project: providing services to taxonomists for standard genome sequencing and annotation.</title>
        <authorList>
            <consortium name="The Broad Institute Genomics Platform"/>
            <consortium name="The Broad Institute Genome Sequencing Center for Infectious Disease"/>
            <person name="Wu L."/>
            <person name="Ma J."/>
        </authorList>
    </citation>
    <scope>NUCLEOTIDE SEQUENCE [LARGE SCALE GENOMIC DNA]</scope>
    <source>
        <strain evidence="1 2">JCM 14046</strain>
    </source>
</reference>
<gene>
    <name evidence="1" type="ORF">GCM10009737_08170</name>
</gene>
<dbReference type="RefSeq" id="WP_344004122.1">
    <property type="nucleotide sequence ID" value="NZ_BAAAMY010000002.1"/>
</dbReference>
<sequence length="97" mass="10352">MAEHTMTADDVSTGKLQLIAGEVLTVHVQGFNLLELISDGTAELWYTTGDRAPEVGGRHCFYLPGGAVVADDRRAVIGTRTLQLISTGTPTIVLQRG</sequence>
<evidence type="ECO:0000313" key="1">
    <source>
        <dbReference type="EMBL" id="GAA1909300.1"/>
    </source>
</evidence>
<comment type="caution">
    <text evidence="1">The sequence shown here is derived from an EMBL/GenBank/DDBJ whole genome shotgun (WGS) entry which is preliminary data.</text>
</comment>
<proteinExistence type="predicted"/>
<protein>
    <submittedName>
        <fullName evidence="1">Uncharacterized protein</fullName>
    </submittedName>
</protein>